<reference evidence="6" key="1">
    <citation type="submission" date="2025-08" db="UniProtKB">
        <authorList>
            <consortium name="Ensembl"/>
        </authorList>
    </citation>
    <scope>IDENTIFICATION</scope>
</reference>
<dbReference type="InterPro" id="IPR008735">
    <property type="entry name" value="PSP94"/>
</dbReference>
<comment type="subcellular location">
    <subcellularLocation>
        <location evidence="1">Secreted</location>
    </subcellularLocation>
</comment>
<dbReference type="PANTHER" id="PTHR10500:SF4">
    <property type="entry name" value="PROSTATE-ASSOCIATED MICROSEMINOPROTEIN"/>
    <property type="match status" value="1"/>
</dbReference>
<proteinExistence type="inferred from homology"/>
<name>A0A8C9ZMR1_SANLU</name>
<evidence type="ECO:0000313" key="6">
    <source>
        <dbReference type="Ensembl" id="ENSSLUP00000038938.1"/>
    </source>
</evidence>
<evidence type="ECO:0000313" key="7">
    <source>
        <dbReference type="Proteomes" id="UP000694568"/>
    </source>
</evidence>
<keyword evidence="7" id="KW-1185">Reference proteome</keyword>
<dbReference type="Proteomes" id="UP000694568">
    <property type="component" value="Unplaced"/>
</dbReference>
<dbReference type="Gene3D" id="2.60.40.1900">
    <property type="entry name" value="Beta-microseminoprotein (PSP94) domain"/>
    <property type="match status" value="1"/>
</dbReference>
<dbReference type="PANTHER" id="PTHR10500">
    <property type="entry name" value="BETA-MICROSEMINOPROTEIN"/>
    <property type="match status" value="1"/>
</dbReference>
<sequence length="93" mass="10474">SITLEVHAPLCVFEGSHYSLGETWMDNMCMQCTLHKQPVVQRPVDFPAWCEVRVEQVTCKVSLVQTADPRLPCTPDEDIKDPSHGSLQQQLHG</sequence>
<dbReference type="GO" id="GO:0005737">
    <property type="term" value="C:cytoplasm"/>
    <property type="evidence" value="ECO:0007669"/>
    <property type="project" value="TreeGrafter"/>
</dbReference>
<dbReference type="GO" id="GO:0005615">
    <property type="term" value="C:extracellular space"/>
    <property type="evidence" value="ECO:0007669"/>
    <property type="project" value="TreeGrafter"/>
</dbReference>
<dbReference type="GeneTree" id="ENSGT00940000154371"/>
<reference evidence="6" key="2">
    <citation type="submission" date="2025-09" db="UniProtKB">
        <authorList>
            <consortium name="Ensembl"/>
        </authorList>
    </citation>
    <scope>IDENTIFICATION</scope>
</reference>
<comment type="similarity">
    <text evidence="2">Belongs to the beta-microseminoprotein family.</text>
</comment>
<gene>
    <name evidence="6" type="primary">msmp1</name>
</gene>
<evidence type="ECO:0000256" key="4">
    <source>
        <dbReference type="ARBA" id="ARBA00023157"/>
    </source>
</evidence>
<accession>A0A8C9ZMR1</accession>
<protein>
    <submittedName>
        <fullName evidence="6">Microseminoprotein, prostate associated</fullName>
    </submittedName>
</protein>
<evidence type="ECO:0000256" key="3">
    <source>
        <dbReference type="ARBA" id="ARBA00022525"/>
    </source>
</evidence>
<feature type="region of interest" description="Disordered" evidence="5">
    <location>
        <begin position="72"/>
        <end position="93"/>
    </location>
</feature>
<organism evidence="6 7">
    <name type="scientific">Sander lucioperca</name>
    <name type="common">Pike-perch</name>
    <name type="synonym">Perca lucioperca</name>
    <dbReference type="NCBI Taxonomy" id="283035"/>
    <lineage>
        <taxon>Eukaryota</taxon>
        <taxon>Metazoa</taxon>
        <taxon>Chordata</taxon>
        <taxon>Craniata</taxon>
        <taxon>Vertebrata</taxon>
        <taxon>Euteleostomi</taxon>
        <taxon>Actinopterygii</taxon>
        <taxon>Neopterygii</taxon>
        <taxon>Teleostei</taxon>
        <taxon>Neoteleostei</taxon>
        <taxon>Acanthomorphata</taxon>
        <taxon>Eupercaria</taxon>
        <taxon>Perciformes</taxon>
        <taxon>Percoidei</taxon>
        <taxon>Percidae</taxon>
        <taxon>Luciopercinae</taxon>
        <taxon>Sander</taxon>
    </lineage>
</organism>
<evidence type="ECO:0000256" key="2">
    <source>
        <dbReference type="ARBA" id="ARBA00010352"/>
    </source>
</evidence>
<evidence type="ECO:0000256" key="5">
    <source>
        <dbReference type="SAM" id="MobiDB-lite"/>
    </source>
</evidence>
<evidence type="ECO:0000256" key="1">
    <source>
        <dbReference type="ARBA" id="ARBA00004613"/>
    </source>
</evidence>
<dbReference type="Ensembl" id="ENSSLUT00000040165.1">
    <property type="protein sequence ID" value="ENSSLUP00000038938.1"/>
    <property type="gene ID" value="ENSSLUG00000017376.1"/>
</dbReference>
<dbReference type="AlphaFoldDB" id="A0A8C9ZMR1"/>
<keyword evidence="3" id="KW-0964">Secreted</keyword>
<keyword evidence="4" id="KW-1015">Disulfide bond</keyword>